<name>A0ABT4M6Z3_9BURK</name>
<organism evidence="1 2">
    <name type="scientific">Castellaniella denitrificans</name>
    <dbReference type="NCBI Taxonomy" id="56119"/>
    <lineage>
        <taxon>Bacteria</taxon>
        <taxon>Pseudomonadati</taxon>
        <taxon>Pseudomonadota</taxon>
        <taxon>Betaproteobacteria</taxon>
        <taxon>Burkholderiales</taxon>
        <taxon>Alcaligenaceae</taxon>
        <taxon>Castellaniella</taxon>
    </lineage>
</organism>
<accession>A0ABT4M6Z3</accession>
<protein>
    <submittedName>
        <fullName evidence="1">Uncharacterized protein</fullName>
    </submittedName>
</protein>
<dbReference type="RefSeq" id="WP_269360223.1">
    <property type="nucleotide sequence ID" value="NZ_JAPWHE010000014.1"/>
</dbReference>
<gene>
    <name evidence="1" type="ORF">O4H32_14150</name>
</gene>
<reference evidence="1" key="1">
    <citation type="submission" date="2022-12" db="EMBL/GenBank/DDBJ databases">
        <title>Bacterial isolates from different developmental stages of Nematostella vectensis.</title>
        <authorList>
            <person name="Fraune S."/>
        </authorList>
    </citation>
    <scope>NUCLEOTIDE SEQUENCE</scope>
    <source>
        <strain evidence="1">G21619-S1</strain>
    </source>
</reference>
<dbReference type="EMBL" id="JAPWHE010000014">
    <property type="protein sequence ID" value="MCZ4331088.1"/>
    <property type="molecule type" value="Genomic_DNA"/>
</dbReference>
<proteinExistence type="predicted"/>
<dbReference type="Proteomes" id="UP001068379">
    <property type="component" value="Unassembled WGS sequence"/>
</dbReference>
<evidence type="ECO:0000313" key="1">
    <source>
        <dbReference type="EMBL" id="MCZ4331088.1"/>
    </source>
</evidence>
<sequence>MPDAQKSDLSDLPMHHLLFLKVRDGGGPSVAHSVAELHEISVDAVKQACRIACEEQLRERGELQPYEVSVYNWARS</sequence>
<comment type="caution">
    <text evidence="1">The sequence shown here is derived from an EMBL/GenBank/DDBJ whole genome shotgun (WGS) entry which is preliminary data.</text>
</comment>
<keyword evidence="2" id="KW-1185">Reference proteome</keyword>
<evidence type="ECO:0000313" key="2">
    <source>
        <dbReference type="Proteomes" id="UP001068379"/>
    </source>
</evidence>